<dbReference type="Pfam" id="PF00117">
    <property type="entry name" value="GATase"/>
    <property type="match status" value="1"/>
</dbReference>
<dbReference type="PANTHER" id="PTHR42695">
    <property type="entry name" value="GLUTAMINE AMIDOTRANSFERASE YLR126C-RELATED"/>
    <property type="match status" value="1"/>
</dbReference>
<dbReference type="Gene3D" id="3.40.50.880">
    <property type="match status" value="1"/>
</dbReference>
<dbReference type="InterPro" id="IPR044992">
    <property type="entry name" value="ChyE-like"/>
</dbReference>
<keyword evidence="2" id="KW-0808">Transferase</keyword>
<dbReference type="EMBL" id="CP001706">
    <property type="protein sequence ID" value="ACV07795.1"/>
    <property type="molecule type" value="Genomic_DNA"/>
</dbReference>
<evidence type="ECO:0000313" key="2">
    <source>
        <dbReference type="EMBL" id="ACV07795.1"/>
    </source>
</evidence>
<dbReference type="GO" id="GO:0016740">
    <property type="term" value="F:transferase activity"/>
    <property type="evidence" value="ECO:0007669"/>
    <property type="project" value="UniProtKB-KW"/>
</dbReference>
<name>C7R5B7_JONDD</name>
<dbReference type="KEGG" id="jde:Jden_0120"/>
<evidence type="ECO:0000313" key="3">
    <source>
        <dbReference type="Proteomes" id="UP000000628"/>
    </source>
</evidence>
<accession>C7R5B7</accession>
<sequence>MTAHAIILQHVLAEDAGLLTPILHDYGYTVTMIETPIHSVTTTQALDADLLIALGGPIGVEDRDLHPYLHDELDALGTRMADNAPTLGICLGAQLMAHALGADVTSTGRAEIGYGPLTLTPEGHHSPLAALGDTPVLHWHGDQFAIPTGATRLAETPGYPNQAFAHGPNILALQFHLEVDPTTIERWIISNANELALHSIHPTTLRRDAASHGAALATAGTQVFTTWLDGLVTR</sequence>
<dbReference type="AlphaFoldDB" id="C7R5B7"/>
<dbReference type="InterPro" id="IPR029062">
    <property type="entry name" value="Class_I_gatase-like"/>
</dbReference>
<keyword evidence="3" id="KW-1185">Reference proteome</keyword>
<dbReference type="Proteomes" id="UP000000628">
    <property type="component" value="Chromosome"/>
</dbReference>
<dbReference type="GO" id="GO:0005829">
    <property type="term" value="C:cytosol"/>
    <property type="evidence" value="ECO:0007669"/>
    <property type="project" value="TreeGrafter"/>
</dbReference>
<dbReference type="InterPro" id="IPR017926">
    <property type="entry name" value="GATASE"/>
</dbReference>
<organism evidence="2 3">
    <name type="scientific">Jonesia denitrificans (strain ATCC 14870 / DSM 20603 / BCRC 15368 / CIP 55.134 / JCM 11481 / NBRC 15587 / NCTC 10816 / Prevot 55134)</name>
    <name type="common">Listeria denitrificans</name>
    <dbReference type="NCBI Taxonomy" id="471856"/>
    <lineage>
        <taxon>Bacteria</taxon>
        <taxon>Bacillati</taxon>
        <taxon>Actinomycetota</taxon>
        <taxon>Actinomycetes</taxon>
        <taxon>Micrococcales</taxon>
        <taxon>Jonesiaceae</taxon>
        <taxon>Jonesia</taxon>
    </lineage>
</organism>
<dbReference type="RefSeq" id="WP_012805900.1">
    <property type="nucleotide sequence ID" value="NC_013174.1"/>
</dbReference>
<dbReference type="CDD" id="cd01741">
    <property type="entry name" value="GATase1_1"/>
    <property type="match status" value="1"/>
</dbReference>
<protein>
    <submittedName>
        <fullName evidence="2">Glutamine amidotransferase class-I</fullName>
    </submittedName>
</protein>
<dbReference type="eggNOG" id="COG0518">
    <property type="taxonomic scope" value="Bacteria"/>
</dbReference>
<dbReference type="STRING" id="471856.Jden_0120"/>
<gene>
    <name evidence="2" type="ordered locus">Jden_0120</name>
</gene>
<dbReference type="HOGENOM" id="CLU_054974_3_1_11"/>
<dbReference type="PANTHER" id="PTHR42695:SF5">
    <property type="entry name" value="GLUTAMINE AMIDOTRANSFERASE YLR126C-RELATED"/>
    <property type="match status" value="1"/>
</dbReference>
<dbReference type="OrthoDB" id="5196541at2"/>
<keyword evidence="2" id="KW-0315">Glutamine amidotransferase</keyword>
<feature type="domain" description="Glutamine amidotransferase" evidence="1">
    <location>
        <begin position="25"/>
        <end position="191"/>
    </location>
</feature>
<evidence type="ECO:0000259" key="1">
    <source>
        <dbReference type="Pfam" id="PF00117"/>
    </source>
</evidence>
<dbReference type="SUPFAM" id="SSF52317">
    <property type="entry name" value="Class I glutamine amidotransferase-like"/>
    <property type="match status" value="1"/>
</dbReference>
<dbReference type="PROSITE" id="PS51273">
    <property type="entry name" value="GATASE_TYPE_1"/>
    <property type="match status" value="1"/>
</dbReference>
<reference evidence="2 3" key="1">
    <citation type="journal article" date="2009" name="Stand. Genomic Sci.">
        <title>Complete genome sequence of Jonesia denitrificans type strain (Prevot 55134).</title>
        <authorList>
            <person name="Pukall R."/>
            <person name="Gehrich-Schroter G."/>
            <person name="Lapidus A."/>
            <person name="Nolan M."/>
            <person name="Glavina Del Rio T."/>
            <person name="Lucas S."/>
            <person name="Chen F."/>
            <person name="Tice H."/>
            <person name="Pitluck S."/>
            <person name="Cheng J.F."/>
            <person name="Copeland A."/>
            <person name="Saunders E."/>
            <person name="Brettin T."/>
            <person name="Detter J.C."/>
            <person name="Bruce D."/>
            <person name="Goodwin L."/>
            <person name="Pati A."/>
            <person name="Ivanova N."/>
            <person name="Mavromatis K."/>
            <person name="Ovchinnikova G."/>
            <person name="Chen A."/>
            <person name="Palaniappan K."/>
            <person name="Land M."/>
            <person name="Hauser L."/>
            <person name="Chang Y.J."/>
            <person name="Jeffries C.D."/>
            <person name="Chain P."/>
            <person name="Goker M."/>
            <person name="Bristow J."/>
            <person name="Eisen J.A."/>
            <person name="Markowitz V."/>
            <person name="Hugenholtz P."/>
            <person name="Kyrpides N.C."/>
            <person name="Klenk H.P."/>
            <person name="Han C."/>
        </authorList>
    </citation>
    <scope>NUCLEOTIDE SEQUENCE [LARGE SCALE GENOMIC DNA]</scope>
    <source>
        <strain evidence="3">ATCC 14870 / DSM 20603 / BCRC 15368 / CIP 55.134 / JCM 11481 / NBRC 15587 / NCTC 10816 / Prevot 55134</strain>
    </source>
</reference>
<proteinExistence type="predicted"/>
<dbReference type="NCBIfam" id="NF005458">
    <property type="entry name" value="PRK07053.1"/>
    <property type="match status" value="1"/>
</dbReference>